<protein>
    <submittedName>
        <fullName evidence="1">Uncharacterized protein</fullName>
    </submittedName>
</protein>
<comment type="caution">
    <text evidence="1">The sequence shown here is derived from an EMBL/GenBank/DDBJ whole genome shotgun (WGS) entry which is preliminary data.</text>
</comment>
<proteinExistence type="predicted"/>
<accession>A0A5B7DAK0</accession>
<reference evidence="1 2" key="1">
    <citation type="submission" date="2019-05" db="EMBL/GenBank/DDBJ databases">
        <title>Another draft genome of Portunus trituberculatus and its Hox gene families provides insights of decapod evolution.</title>
        <authorList>
            <person name="Jeong J.-H."/>
            <person name="Song I."/>
            <person name="Kim S."/>
            <person name="Choi T."/>
            <person name="Kim D."/>
            <person name="Ryu S."/>
            <person name="Kim W."/>
        </authorList>
    </citation>
    <scope>NUCLEOTIDE SEQUENCE [LARGE SCALE GENOMIC DNA]</scope>
    <source>
        <tissue evidence="1">Muscle</tissue>
    </source>
</reference>
<sequence length="105" mass="11713">MPFEACNFYLRAAREHPRHRIHAQYEVAKRGVERSFCFTHAVAVAGKGRADCHHCCVLLSGYLTSSFEQHTQVVLGTSQGRVEAQGMHIGLLRLLILAPAMVKHS</sequence>
<dbReference type="AlphaFoldDB" id="A0A5B7DAK0"/>
<keyword evidence="2" id="KW-1185">Reference proteome</keyword>
<evidence type="ECO:0000313" key="2">
    <source>
        <dbReference type="Proteomes" id="UP000324222"/>
    </source>
</evidence>
<dbReference type="EMBL" id="VSRR010000656">
    <property type="protein sequence ID" value="MPC18195.1"/>
    <property type="molecule type" value="Genomic_DNA"/>
</dbReference>
<name>A0A5B7DAK0_PORTR</name>
<gene>
    <name evidence="1" type="ORF">E2C01_011072</name>
</gene>
<organism evidence="1 2">
    <name type="scientific">Portunus trituberculatus</name>
    <name type="common">Swimming crab</name>
    <name type="synonym">Neptunus trituberculatus</name>
    <dbReference type="NCBI Taxonomy" id="210409"/>
    <lineage>
        <taxon>Eukaryota</taxon>
        <taxon>Metazoa</taxon>
        <taxon>Ecdysozoa</taxon>
        <taxon>Arthropoda</taxon>
        <taxon>Crustacea</taxon>
        <taxon>Multicrustacea</taxon>
        <taxon>Malacostraca</taxon>
        <taxon>Eumalacostraca</taxon>
        <taxon>Eucarida</taxon>
        <taxon>Decapoda</taxon>
        <taxon>Pleocyemata</taxon>
        <taxon>Brachyura</taxon>
        <taxon>Eubrachyura</taxon>
        <taxon>Portunoidea</taxon>
        <taxon>Portunidae</taxon>
        <taxon>Portuninae</taxon>
        <taxon>Portunus</taxon>
    </lineage>
</organism>
<dbReference type="Proteomes" id="UP000324222">
    <property type="component" value="Unassembled WGS sequence"/>
</dbReference>
<evidence type="ECO:0000313" key="1">
    <source>
        <dbReference type="EMBL" id="MPC18195.1"/>
    </source>
</evidence>